<evidence type="ECO:0000313" key="4">
    <source>
        <dbReference type="Proteomes" id="UP000321405"/>
    </source>
</evidence>
<dbReference type="GO" id="GO:0008239">
    <property type="term" value="F:dipeptidyl-peptidase activity"/>
    <property type="evidence" value="ECO:0007669"/>
    <property type="project" value="InterPro"/>
</dbReference>
<evidence type="ECO:0000256" key="1">
    <source>
        <dbReference type="ARBA" id="ARBA00022801"/>
    </source>
</evidence>
<proteinExistence type="predicted"/>
<gene>
    <name evidence="3" type="ORF">SSA02_02720</name>
</gene>
<dbReference type="Gene3D" id="3.40.50.1820">
    <property type="entry name" value="alpha/beta hydrolase"/>
    <property type="match status" value="1"/>
</dbReference>
<dbReference type="InterPro" id="IPR050585">
    <property type="entry name" value="Xaa-Pro_dipeptidyl-ppase/CocE"/>
</dbReference>
<dbReference type="InterPro" id="IPR029058">
    <property type="entry name" value="AB_hydrolase_fold"/>
</dbReference>
<dbReference type="EMBL" id="BJVC01000001">
    <property type="protein sequence ID" value="GEL01109.1"/>
    <property type="molecule type" value="Genomic_DNA"/>
</dbReference>
<accession>A0A511BL89</accession>
<comment type="caution">
    <text evidence="3">The sequence shown here is derived from an EMBL/GenBank/DDBJ whole genome shotgun (WGS) entry which is preliminary data.</text>
</comment>
<dbReference type="PANTHER" id="PTHR43056">
    <property type="entry name" value="PEPTIDASE S9 PROLYL OLIGOPEPTIDASE"/>
    <property type="match status" value="1"/>
</dbReference>
<dbReference type="InterPro" id="IPR013736">
    <property type="entry name" value="Xaa-Pro_dipept_C"/>
</dbReference>
<protein>
    <submittedName>
        <fullName evidence="3">Putative peptidase</fullName>
    </submittedName>
</protein>
<dbReference type="Gene3D" id="2.60.120.260">
    <property type="entry name" value="Galactose-binding domain-like"/>
    <property type="match status" value="1"/>
</dbReference>
<dbReference type="Pfam" id="PF02129">
    <property type="entry name" value="Peptidase_S15"/>
    <property type="match status" value="1"/>
</dbReference>
<feature type="domain" description="Xaa-Pro dipeptidyl-peptidase C-terminal" evidence="2">
    <location>
        <begin position="453"/>
        <end position="706"/>
    </location>
</feature>
<evidence type="ECO:0000313" key="3">
    <source>
        <dbReference type="EMBL" id="GEL01109.1"/>
    </source>
</evidence>
<reference evidence="3 4" key="1">
    <citation type="submission" date="2019-07" db="EMBL/GenBank/DDBJ databases">
        <title>Whole genome shotgun sequence of Swaminathania salitolerans NBRC 104436.</title>
        <authorList>
            <person name="Hosoyama A."/>
            <person name="Uohara A."/>
            <person name="Ohji S."/>
            <person name="Ichikawa N."/>
        </authorList>
    </citation>
    <scope>NUCLEOTIDE SEQUENCE [LARGE SCALE GENOMIC DNA]</scope>
    <source>
        <strain evidence="3 4">NBRC 104436</strain>
    </source>
</reference>
<dbReference type="SUPFAM" id="SSF53474">
    <property type="entry name" value="alpha/beta-Hydrolases"/>
    <property type="match status" value="1"/>
</dbReference>
<dbReference type="SUPFAM" id="SSF49785">
    <property type="entry name" value="Galactose-binding domain-like"/>
    <property type="match status" value="1"/>
</dbReference>
<dbReference type="Proteomes" id="UP000321405">
    <property type="component" value="Unassembled WGS sequence"/>
</dbReference>
<organism evidence="3 4">
    <name type="scientific">Swaminathania salitolerans</name>
    <dbReference type="NCBI Taxonomy" id="182838"/>
    <lineage>
        <taxon>Bacteria</taxon>
        <taxon>Pseudomonadati</taxon>
        <taxon>Pseudomonadota</taxon>
        <taxon>Alphaproteobacteria</taxon>
        <taxon>Acetobacterales</taxon>
        <taxon>Acetobacteraceae</taxon>
        <taxon>Swaminathania</taxon>
    </lineage>
</organism>
<dbReference type="InterPro" id="IPR000383">
    <property type="entry name" value="Xaa-Pro-like_dom"/>
</dbReference>
<dbReference type="Pfam" id="PF08530">
    <property type="entry name" value="PepX_C"/>
    <property type="match status" value="1"/>
</dbReference>
<evidence type="ECO:0000259" key="2">
    <source>
        <dbReference type="SMART" id="SM00939"/>
    </source>
</evidence>
<dbReference type="AlphaFoldDB" id="A0A511BL89"/>
<dbReference type="InterPro" id="IPR005674">
    <property type="entry name" value="CocE/Ser_esterase"/>
</dbReference>
<dbReference type="RefSeq" id="WP_246103546.1">
    <property type="nucleotide sequence ID" value="NZ_BJVC01000001.1"/>
</dbReference>
<dbReference type="NCBIfam" id="TIGR00976">
    <property type="entry name" value="CocE_NonD"/>
    <property type="match status" value="1"/>
</dbReference>
<sequence>MATTGHRKEVSFFGMKQSCFARYPSLRLNIADMFIRNHFSGMGAVIRRALPMPCIFASTGRRASCAVSGSVFRQRRHDNRRAHDRITVRIRLEAPMTRPAFLLAALAGTSGLALAVVAPDARASSWPDDAGKGTCAVTRQTDVPARMRDGTVLRADIYSPRTDRKVPVLLMRTQYGKDAAQVAPSRYQSPAWFASHCYIVVVQDIRGQGKSGGTFYEYRHDRLDGYDTVEWAARLPGADGQVAMYGSSYVGATQWLAATATPPSLKAIVPSNTGDDYFDGWSYEDGAFRLAFIEPWMLETIAASAAANRGDDALSKQLFADGKNASVWLGFTPYGRFPPLHPDDPDVAPYFYDTLAHPVRDAYWEAFEIRTHYDKVKIPVLAFDGWYDSFLQGAINNFNGMRVAGGSDMARRNQRLVIGPWEHIGWGRPDSVVSPRLKAIGSVGNSPVNILTIRFLDHVLKGQENGYRDGPRVDYFTMGENRWHSADGFPVRGTRYTTWYLGSAGRANSSMGDGTLSRSPATGAAKDRFIYDPANPVPSLGGHSCCAWTSGPQGQFDQSPIEQRPDILVFTSEALARPLNVTGPITVDLYASTDAPDTDFTAKLVDVAPDGSAINLNNGIIRASYRDSLEHPTPVEPGKVYRYRIKVWPTSNLFLAGHRVRLEISSSDYPQFAPNPNTGAPLASAKGYRKAEQIIWHDKAHPSSVILPELPDASVSEPLDHAPEL</sequence>
<dbReference type="Gene3D" id="1.10.3020.10">
    <property type="entry name" value="alpha-amino acid ester hydrolase ( Helical cap domain)"/>
    <property type="match status" value="1"/>
</dbReference>
<keyword evidence="1" id="KW-0378">Hydrolase</keyword>
<keyword evidence="4" id="KW-1185">Reference proteome</keyword>
<dbReference type="SMART" id="SM00939">
    <property type="entry name" value="PepX_C"/>
    <property type="match status" value="1"/>
</dbReference>
<name>A0A511BL89_9PROT</name>
<dbReference type="PANTHER" id="PTHR43056:SF10">
    <property type="entry name" value="COCE_NOND FAMILY, PUTATIVE (AFU_ORTHOLOGUE AFUA_7G00600)-RELATED"/>
    <property type="match status" value="1"/>
</dbReference>
<dbReference type="InterPro" id="IPR008979">
    <property type="entry name" value="Galactose-bd-like_sf"/>
</dbReference>